<protein>
    <submittedName>
        <fullName evidence="2">Uncharacterized protein</fullName>
    </submittedName>
</protein>
<feature type="region of interest" description="Disordered" evidence="1">
    <location>
        <begin position="1"/>
        <end position="220"/>
    </location>
</feature>
<evidence type="ECO:0000313" key="3">
    <source>
        <dbReference type="Proteomes" id="UP000308133"/>
    </source>
</evidence>
<proteinExistence type="predicted"/>
<reference evidence="2 3" key="1">
    <citation type="submission" date="2018-02" db="EMBL/GenBank/DDBJ databases">
        <title>Draft genome sequences of Elsinoe sp., causing black scab on jojoba.</title>
        <authorList>
            <person name="Stodart B."/>
            <person name="Jeffress S."/>
            <person name="Ash G."/>
            <person name="Arun Chinnappa K."/>
        </authorList>
    </citation>
    <scope>NUCLEOTIDE SEQUENCE [LARGE SCALE GENOMIC DNA]</scope>
    <source>
        <strain evidence="2 3">Hillstone_2</strain>
    </source>
</reference>
<sequence length="220" mass="25300">MCFAEVVEEGDLRPSRRRHVTKTRERYYSRSPPTRVVYAPRSPRQSTTYVVQAPQPQPITVQAAPPPPPPETVREEVKITETKKKETPPPPPPEMVEVLETSSVGSSSSSSSITTKAKSKKSGKSRASHSHHSDARSRTSRGTSVSGTTTTGPRSEYDIKEREWIRERSQPRHSVDRYESYRYVDPYRGGYTHEDPRASRDSYHRRERYVEEEQRRAPRY</sequence>
<organism evidence="2 3">
    <name type="scientific">Elsinoe australis</name>
    <dbReference type="NCBI Taxonomy" id="40998"/>
    <lineage>
        <taxon>Eukaryota</taxon>
        <taxon>Fungi</taxon>
        <taxon>Dikarya</taxon>
        <taxon>Ascomycota</taxon>
        <taxon>Pezizomycotina</taxon>
        <taxon>Dothideomycetes</taxon>
        <taxon>Dothideomycetidae</taxon>
        <taxon>Myriangiales</taxon>
        <taxon>Elsinoaceae</taxon>
        <taxon>Elsinoe</taxon>
    </lineage>
</organism>
<feature type="compositionally biased region" description="Low complexity" evidence="1">
    <location>
        <begin position="95"/>
        <end position="116"/>
    </location>
</feature>
<dbReference type="EMBL" id="PTQR01000030">
    <property type="protein sequence ID" value="TKX25229.1"/>
    <property type="molecule type" value="Genomic_DNA"/>
</dbReference>
<feature type="compositionally biased region" description="Low complexity" evidence="1">
    <location>
        <begin position="50"/>
        <end position="63"/>
    </location>
</feature>
<dbReference type="AlphaFoldDB" id="A0A4U7B323"/>
<dbReference type="Proteomes" id="UP000308133">
    <property type="component" value="Unassembled WGS sequence"/>
</dbReference>
<evidence type="ECO:0000256" key="1">
    <source>
        <dbReference type="SAM" id="MobiDB-lite"/>
    </source>
</evidence>
<accession>A0A4U7B323</accession>
<feature type="compositionally biased region" description="Basic and acidic residues" evidence="1">
    <location>
        <begin position="155"/>
        <end position="182"/>
    </location>
</feature>
<comment type="caution">
    <text evidence="2">The sequence shown here is derived from an EMBL/GenBank/DDBJ whole genome shotgun (WGS) entry which is preliminary data.</text>
</comment>
<feature type="compositionally biased region" description="Basic and acidic residues" evidence="1">
    <location>
        <begin position="191"/>
        <end position="220"/>
    </location>
</feature>
<feature type="compositionally biased region" description="Basic residues" evidence="1">
    <location>
        <begin position="117"/>
        <end position="130"/>
    </location>
</feature>
<feature type="compositionally biased region" description="Basic and acidic residues" evidence="1">
    <location>
        <begin position="72"/>
        <end position="87"/>
    </location>
</feature>
<name>A0A4U7B323_9PEZI</name>
<feature type="compositionally biased region" description="Low complexity" evidence="1">
    <location>
        <begin position="140"/>
        <end position="154"/>
    </location>
</feature>
<gene>
    <name evidence="2" type="ORF">C1H76_2462</name>
</gene>
<evidence type="ECO:0000313" key="2">
    <source>
        <dbReference type="EMBL" id="TKX25229.1"/>
    </source>
</evidence>